<dbReference type="PANTHER" id="PTHR35546">
    <property type="entry name" value="F-BOX PROTEIN INTERACTION DOMAIN PROTEIN-RELATED"/>
    <property type="match status" value="1"/>
</dbReference>
<evidence type="ECO:0000313" key="4">
    <source>
        <dbReference type="Proteomes" id="UP001188597"/>
    </source>
</evidence>
<dbReference type="PROSITE" id="PS50181">
    <property type="entry name" value="FBOX"/>
    <property type="match status" value="1"/>
</dbReference>
<sequence>MADASPSGNTTTSTTTTRISNQSDGGCGSGGCGSGGDAIDPRRSNARKRRHLSQSQSIQVSRLTTTKPSMNQLTEPDLDMIEFEYDLRYLPESLLLEILVRLPVKSLFRFKCVCKHWLSLVAHHTFSRSYISRRLDSSSLSFRIFYRYIYVSEFPEILARLRPDVYVAHNFSVLFLSTFEEQQQADQFKILAWSNGLILCCLLGPLIYYVCDPVTRQWVTLPRGRHNAPNRHPIFFGEGLVSRINEENVLTSFKAVRVEWLSVESNFLNLETYSSETGEWLDYRLFCPKPIRLLKRGGGPIHFNGILHWFVYEHGMVAFDPYKDTKRCRLIQFPEDRDVDNEYKYDGLYRLCDECQGTLRYFEVAPEPSEYFCFSMWILRDYEKGEWSSEFRVTRSDLWTNDAKISSSLMHATFVPLSFHPFNLDVVYLRCVESSCIVSYNITSKRLDISCPRVGVVEDLSWRVVIPFVLPMWPTPVPVPSSKAVKLS</sequence>
<evidence type="ECO:0000313" key="3">
    <source>
        <dbReference type="EMBL" id="KAK3010602.1"/>
    </source>
</evidence>
<dbReference type="InterPro" id="IPR055290">
    <property type="entry name" value="At3g26010-like"/>
</dbReference>
<protein>
    <recommendedName>
        <fullName evidence="2">F-box domain-containing protein</fullName>
    </recommendedName>
</protein>
<keyword evidence="4" id="KW-1185">Reference proteome</keyword>
<dbReference type="InterPro" id="IPR056592">
    <property type="entry name" value="Beta-prop_At3g26010-like"/>
</dbReference>
<dbReference type="CDD" id="cd22157">
    <property type="entry name" value="F-box_AtFBW1-like"/>
    <property type="match status" value="1"/>
</dbReference>
<proteinExistence type="predicted"/>
<gene>
    <name evidence="3" type="ORF">RJ639_010778</name>
</gene>
<evidence type="ECO:0000256" key="1">
    <source>
        <dbReference type="SAM" id="MobiDB-lite"/>
    </source>
</evidence>
<comment type="caution">
    <text evidence="3">The sequence shown here is derived from an EMBL/GenBank/DDBJ whole genome shotgun (WGS) entry which is preliminary data.</text>
</comment>
<accession>A0AA88VKJ5</accession>
<dbReference type="Gene3D" id="1.20.1280.50">
    <property type="match status" value="1"/>
</dbReference>
<organism evidence="3 4">
    <name type="scientific">Escallonia herrerae</name>
    <dbReference type="NCBI Taxonomy" id="1293975"/>
    <lineage>
        <taxon>Eukaryota</taxon>
        <taxon>Viridiplantae</taxon>
        <taxon>Streptophyta</taxon>
        <taxon>Embryophyta</taxon>
        <taxon>Tracheophyta</taxon>
        <taxon>Spermatophyta</taxon>
        <taxon>Magnoliopsida</taxon>
        <taxon>eudicotyledons</taxon>
        <taxon>Gunneridae</taxon>
        <taxon>Pentapetalae</taxon>
        <taxon>asterids</taxon>
        <taxon>campanulids</taxon>
        <taxon>Escalloniales</taxon>
        <taxon>Escalloniaceae</taxon>
        <taxon>Escallonia</taxon>
    </lineage>
</organism>
<reference evidence="3" key="1">
    <citation type="submission" date="2022-12" db="EMBL/GenBank/DDBJ databases">
        <title>Draft genome assemblies for two species of Escallonia (Escalloniales).</title>
        <authorList>
            <person name="Chanderbali A."/>
            <person name="Dervinis C."/>
            <person name="Anghel I."/>
            <person name="Soltis D."/>
            <person name="Soltis P."/>
            <person name="Zapata F."/>
        </authorList>
    </citation>
    <scope>NUCLEOTIDE SEQUENCE</scope>
    <source>
        <strain evidence="3">UCBG64.0493</strain>
        <tissue evidence="3">Leaf</tissue>
    </source>
</reference>
<dbReference type="InterPro" id="IPR001810">
    <property type="entry name" value="F-box_dom"/>
</dbReference>
<dbReference type="PANTHER" id="PTHR35546:SF87">
    <property type="entry name" value="F-BOX DOMAIN-CONTAINING PROTEIN"/>
    <property type="match status" value="1"/>
</dbReference>
<dbReference type="AlphaFoldDB" id="A0AA88VKJ5"/>
<dbReference type="Proteomes" id="UP001188597">
    <property type="component" value="Unassembled WGS sequence"/>
</dbReference>
<dbReference type="InterPro" id="IPR036047">
    <property type="entry name" value="F-box-like_dom_sf"/>
</dbReference>
<dbReference type="EMBL" id="JAVXUP010001525">
    <property type="protein sequence ID" value="KAK3010602.1"/>
    <property type="molecule type" value="Genomic_DNA"/>
</dbReference>
<dbReference type="NCBIfam" id="TIGR01640">
    <property type="entry name" value="F_box_assoc_1"/>
    <property type="match status" value="1"/>
</dbReference>
<dbReference type="InterPro" id="IPR017451">
    <property type="entry name" value="F-box-assoc_interact_dom"/>
</dbReference>
<dbReference type="Pfam" id="PF00646">
    <property type="entry name" value="F-box"/>
    <property type="match status" value="1"/>
</dbReference>
<evidence type="ECO:0000259" key="2">
    <source>
        <dbReference type="PROSITE" id="PS50181"/>
    </source>
</evidence>
<dbReference type="SMART" id="SM00256">
    <property type="entry name" value="FBOX"/>
    <property type="match status" value="1"/>
</dbReference>
<dbReference type="Pfam" id="PF24750">
    <property type="entry name" value="b-prop_At3g26010-like"/>
    <property type="match status" value="1"/>
</dbReference>
<name>A0AA88VKJ5_9ASTE</name>
<feature type="compositionally biased region" description="Gly residues" evidence="1">
    <location>
        <begin position="25"/>
        <end position="36"/>
    </location>
</feature>
<feature type="domain" description="F-box" evidence="2">
    <location>
        <begin position="84"/>
        <end position="133"/>
    </location>
</feature>
<dbReference type="SUPFAM" id="SSF81383">
    <property type="entry name" value="F-box domain"/>
    <property type="match status" value="1"/>
</dbReference>
<feature type="region of interest" description="Disordered" evidence="1">
    <location>
        <begin position="1"/>
        <end position="60"/>
    </location>
</feature>